<name>A0A926EUG9_9FIRM</name>
<dbReference type="RefSeq" id="WP_262430583.1">
    <property type="nucleotide sequence ID" value="NZ_JACRTG010000030.1"/>
</dbReference>
<evidence type="ECO:0008006" key="3">
    <source>
        <dbReference type="Google" id="ProtNLM"/>
    </source>
</evidence>
<evidence type="ECO:0000313" key="2">
    <source>
        <dbReference type="Proteomes" id="UP000601171"/>
    </source>
</evidence>
<evidence type="ECO:0000313" key="1">
    <source>
        <dbReference type="EMBL" id="MBC8589121.1"/>
    </source>
</evidence>
<reference evidence="1" key="1">
    <citation type="submission" date="2020-08" db="EMBL/GenBank/DDBJ databases">
        <title>Genome public.</title>
        <authorList>
            <person name="Liu C."/>
            <person name="Sun Q."/>
        </authorList>
    </citation>
    <scope>NUCLEOTIDE SEQUENCE</scope>
    <source>
        <strain evidence="1">BX21</strain>
    </source>
</reference>
<accession>A0A926EUG9</accession>
<dbReference type="EMBL" id="JACRTG010000030">
    <property type="protein sequence ID" value="MBC8589121.1"/>
    <property type="molecule type" value="Genomic_DNA"/>
</dbReference>
<organism evidence="1 2">
    <name type="scientific">Paratissierella segnis</name>
    <dbReference type="NCBI Taxonomy" id="2763679"/>
    <lineage>
        <taxon>Bacteria</taxon>
        <taxon>Bacillati</taxon>
        <taxon>Bacillota</taxon>
        <taxon>Tissierellia</taxon>
        <taxon>Tissierellales</taxon>
        <taxon>Tissierellaceae</taxon>
        <taxon>Paratissierella</taxon>
    </lineage>
</organism>
<proteinExistence type="predicted"/>
<keyword evidence="2" id="KW-1185">Reference proteome</keyword>
<comment type="caution">
    <text evidence="1">The sequence shown here is derived from an EMBL/GenBank/DDBJ whole genome shotgun (WGS) entry which is preliminary data.</text>
</comment>
<gene>
    <name evidence="1" type="ORF">H8707_12945</name>
</gene>
<dbReference type="Proteomes" id="UP000601171">
    <property type="component" value="Unassembled WGS sequence"/>
</dbReference>
<dbReference type="AlphaFoldDB" id="A0A926EUG9"/>
<dbReference type="InterPro" id="IPR028994">
    <property type="entry name" value="Integrin_alpha_N"/>
</dbReference>
<sequence>MKWEKCVFLGVTLIFLIFLFFVFSSHRLILDENIGDINGDDENESIVLMKRAFRKYGEEIIIYSNDGKEIYREDFSELKPWKVAVGDVDGDGICEISIGVYKETLFHPIMAKRPFVYNFVENSLHPKWRGSRLSRPFTDYIFYDIDGDKVDELISIEILDSGDKVINTYKWKGFGFESFVQSSNYEDIFTAHEEDDLVHIEYSDAGHRVKGVLNYCDGILTIERVVGDV</sequence>
<dbReference type="SUPFAM" id="SSF69318">
    <property type="entry name" value="Integrin alpha N-terminal domain"/>
    <property type="match status" value="1"/>
</dbReference>
<protein>
    <recommendedName>
        <fullName evidence="3">VCBS repeat-containing protein</fullName>
    </recommendedName>
</protein>